<evidence type="ECO:0000313" key="3">
    <source>
        <dbReference type="Proteomes" id="UP000094385"/>
    </source>
</evidence>
<gene>
    <name evidence="2" type="ORF">LIPSTDRAFT_114378</name>
</gene>
<organism evidence="2 3">
    <name type="scientific">Lipomyces starkeyi NRRL Y-11557</name>
    <dbReference type="NCBI Taxonomy" id="675824"/>
    <lineage>
        <taxon>Eukaryota</taxon>
        <taxon>Fungi</taxon>
        <taxon>Dikarya</taxon>
        <taxon>Ascomycota</taxon>
        <taxon>Saccharomycotina</taxon>
        <taxon>Lipomycetes</taxon>
        <taxon>Lipomycetales</taxon>
        <taxon>Lipomycetaceae</taxon>
        <taxon>Lipomyces</taxon>
    </lineage>
</organism>
<feature type="region of interest" description="Disordered" evidence="1">
    <location>
        <begin position="117"/>
        <end position="136"/>
    </location>
</feature>
<evidence type="ECO:0000313" key="2">
    <source>
        <dbReference type="EMBL" id="ODQ68914.1"/>
    </source>
</evidence>
<sequence length="416" mass="46455">MAMPASVTDNGPPAGHYESSTTIRTGQNGKVLATISTNITNMTTTRSRLAGMAIPKVQNIFPERRDDMQQEPTLNASRISATLPSPPQIQERSSPLQFNLTGKVRWYQTMIPSQLPLLPTSTTTIPSASSPPKRQLDSTFSALDTIDHSSLTCFSELLSPNGGGSPTQEYDDLESDHIAYNLAFVDDYIAPPLSNDVYDSTECDIDIDPATDIQLHNIRCDACRISSDRALMPCQCCRYKLCEKCFGPCLANFKFPRIPKDGSGASSGTQQGGSQLKDVCERCIRSCAGPHKRPGCRLKDYVSLAYSPKPGTRRQNSSRQWSHKRQLTQLSITAINATNTNNTLQPWRVKFITFLWRVTTFTIHSFNLQRLFWSEADRLQITDSEDATRRRMIRTPNESSVTLVRHSRQARNCLLN</sequence>
<name>A0A1E3PUE8_LIPST</name>
<accession>A0A1E3PUE8</accession>
<dbReference type="Proteomes" id="UP000094385">
    <property type="component" value="Unassembled WGS sequence"/>
</dbReference>
<evidence type="ECO:0000256" key="1">
    <source>
        <dbReference type="SAM" id="MobiDB-lite"/>
    </source>
</evidence>
<protein>
    <submittedName>
        <fullName evidence="2">Uncharacterized protein</fullName>
    </submittedName>
</protein>
<keyword evidence="3" id="KW-1185">Reference proteome</keyword>
<dbReference type="AlphaFoldDB" id="A0A1E3PUE8"/>
<reference evidence="2 3" key="1">
    <citation type="journal article" date="2016" name="Proc. Natl. Acad. Sci. U.S.A.">
        <title>Comparative genomics of biotechnologically important yeasts.</title>
        <authorList>
            <person name="Riley R."/>
            <person name="Haridas S."/>
            <person name="Wolfe K.H."/>
            <person name="Lopes M.R."/>
            <person name="Hittinger C.T."/>
            <person name="Goeker M."/>
            <person name="Salamov A.A."/>
            <person name="Wisecaver J.H."/>
            <person name="Long T.M."/>
            <person name="Calvey C.H."/>
            <person name="Aerts A.L."/>
            <person name="Barry K.W."/>
            <person name="Choi C."/>
            <person name="Clum A."/>
            <person name="Coughlan A.Y."/>
            <person name="Deshpande S."/>
            <person name="Douglass A.P."/>
            <person name="Hanson S.J."/>
            <person name="Klenk H.-P."/>
            <person name="LaButti K.M."/>
            <person name="Lapidus A."/>
            <person name="Lindquist E.A."/>
            <person name="Lipzen A.M."/>
            <person name="Meier-Kolthoff J.P."/>
            <person name="Ohm R.A."/>
            <person name="Otillar R.P."/>
            <person name="Pangilinan J.L."/>
            <person name="Peng Y."/>
            <person name="Rokas A."/>
            <person name="Rosa C.A."/>
            <person name="Scheuner C."/>
            <person name="Sibirny A.A."/>
            <person name="Slot J.C."/>
            <person name="Stielow J.B."/>
            <person name="Sun H."/>
            <person name="Kurtzman C.P."/>
            <person name="Blackwell M."/>
            <person name="Grigoriev I.V."/>
            <person name="Jeffries T.W."/>
        </authorList>
    </citation>
    <scope>NUCLEOTIDE SEQUENCE [LARGE SCALE GENOMIC DNA]</scope>
    <source>
        <strain evidence="2 3">NRRL Y-11557</strain>
    </source>
</reference>
<dbReference type="OrthoDB" id="10407352at2759"/>
<feature type="region of interest" description="Disordered" evidence="1">
    <location>
        <begin position="1"/>
        <end position="25"/>
    </location>
</feature>
<dbReference type="EMBL" id="KV454307">
    <property type="protein sequence ID" value="ODQ68914.1"/>
    <property type="molecule type" value="Genomic_DNA"/>
</dbReference>
<proteinExistence type="predicted"/>
<feature type="compositionally biased region" description="Low complexity" evidence="1">
    <location>
        <begin position="117"/>
        <end position="132"/>
    </location>
</feature>